<protein>
    <recommendedName>
        <fullName evidence="2">SCP domain-containing protein</fullName>
    </recommendedName>
</protein>
<sequence length="243" mass="26385">MSLKNSSFHATLVCLKRCTTPVTIVVGANFTYNIPMNTAFVLLLAISASITGEASIACKENQVVDENGNPCTEAGLGKDKTAASLEQFRQQALHKHNELRTLHSSPPLKLSDDLSAYAQAWAEHMASVGRLYHSKRTLDTGEKVGENIAMMSNREGIDFSGEAAVQMWYSKISKYDFSEAKGQPGTGSFTSVVWKDTKELGMGKASTADGNTFYAVACYRPPGSSDNSDSENWIKNVLRPSSN</sequence>
<dbReference type="PANTHER" id="PTHR10334">
    <property type="entry name" value="CYSTEINE-RICH SECRETORY PROTEIN-RELATED"/>
    <property type="match status" value="1"/>
</dbReference>
<evidence type="ECO:0000256" key="1">
    <source>
        <dbReference type="SAM" id="MobiDB-lite"/>
    </source>
</evidence>
<feature type="domain" description="SCP" evidence="2">
    <location>
        <begin position="87"/>
        <end position="227"/>
    </location>
</feature>
<dbReference type="SMART" id="SM00198">
    <property type="entry name" value="SCP"/>
    <property type="match status" value="1"/>
</dbReference>
<evidence type="ECO:0000313" key="4">
    <source>
        <dbReference type="Proteomes" id="UP001283361"/>
    </source>
</evidence>
<dbReference type="CDD" id="cd05382">
    <property type="entry name" value="CAP_GAPR1-like"/>
    <property type="match status" value="1"/>
</dbReference>
<dbReference type="EMBL" id="JAWDGP010004156">
    <property type="protein sequence ID" value="KAK3767307.1"/>
    <property type="molecule type" value="Genomic_DNA"/>
</dbReference>
<feature type="region of interest" description="Disordered" evidence="1">
    <location>
        <begin position="222"/>
        <end position="243"/>
    </location>
</feature>
<dbReference type="AlphaFoldDB" id="A0AAE0ZFA2"/>
<dbReference type="Gene3D" id="3.40.33.10">
    <property type="entry name" value="CAP"/>
    <property type="match status" value="1"/>
</dbReference>
<dbReference type="PRINTS" id="PR00837">
    <property type="entry name" value="V5TPXLIKE"/>
</dbReference>
<proteinExistence type="predicted"/>
<dbReference type="InterPro" id="IPR001283">
    <property type="entry name" value="CRISP-related"/>
</dbReference>
<evidence type="ECO:0000259" key="2">
    <source>
        <dbReference type="SMART" id="SM00198"/>
    </source>
</evidence>
<keyword evidence="4" id="KW-1185">Reference proteome</keyword>
<dbReference type="FunFam" id="3.40.33.10:FF:000002">
    <property type="entry name" value="Golgi-associated plant pathogenesis-related protein 1"/>
    <property type="match status" value="1"/>
</dbReference>
<dbReference type="Proteomes" id="UP001283361">
    <property type="component" value="Unassembled WGS sequence"/>
</dbReference>
<dbReference type="InterPro" id="IPR035940">
    <property type="entry name" value="CAP_sf"/>
</dbReference>
<dbReference type="SUPFAM" id="SSF55797">
    <property type="entry name" value="PR-1-like"/>
    <property type="match status" value="1"/>
</dbReference>
<dbReference type="InterPro" id="IPR014044">
    <property type="entry name" value="CAP_dom"/>
</dbReference>
<dbReference type="Pfam" id="PF00188">
    <property type="entry name" value="CAP"/>
    <property type="match status" value="1"/>
</dbReference>
<dbReference type="InterPro" id="IPR034113">
    <property type="entry name" value="SCP_GAPR1-like"/>
</dbReference>
<comment type="caution">
    <text evidence="3">The sequence shown here is derived from an EMBL/GenBank/DDBJ whole genome shotgun (WGS) entry which is preliminary data.</text>
</comment>
<evidence type="ECO:0000313" key="3">
    <source>
        <dbReference type="EMBL" id="KAK3767307.1"/>
    </source>
</evidence>
<feature type="compositionally biased region" description="Polar residues" evidence="1">
    <location>
        <begin position="224"/>
        <end position="243"/>
    </location>
</feature>
<reference evidence="3" key="1">
    <citation type="journal article" date="2023" name="G3 (Bethesda)">
        <title>A reference genome for the long-term kleptoplast-retaining sea slug Elysia crispata morphotype clarki.</title>
        <authorList>
            <person name="Eastman K.E."/>
            <person name="Pendleton A.L."/>
            <person name="Shaikh M.A."/>
            <person name="Suttiyut T."/>
            <person name="Ogas R."/>
            <person name="Tomko P."/>
            <person name="Gavelis G."/>
            <person name="Widhalm J.R."/>
            <person name="Wisecaver J.H."/>
        </authorList>
    </citation>
    <scope>NUCLEOTIDE SEQUENCE</scope>
    <source>
        <strain evidence="3">ECLA1</strain>
    </source>
</reference>
<gene>
    <name evidence="3" type="ORF">RRG08_050858</name>
</gene>
<accession>A0AAE0ZFA2</accession>
<organism evidence="3 4">
    <name type="scientific">Elysia crispata</name>
    <name type="common">lettuce slug</name>
    <dbReference type="NCBI Taxonomy" id="231223"/>
    <lineage>
        <taxon>Eukaryota</taxon>
        <taxon>Metazoa</taxon>
        <taxon>Spiralia</taxon>
        <taxon>Lophotrochozoa</taxon>
        <taxon>Mollusca</taxon>
        <taxon>Gastropoda</taxon>
        <taxon>Heterobranchia</taxon>
        <taxon>Euthyneura</taxon>
        <taxon>Panpulmonata</taxon>
        <taxon>Sacoglossa</taxon>
        <taxon>Placobranchoidea</taxon>
        <taxon>Plakobranchidae</taxon>
        <taxon>Elysia</taxon>
    </lineage>
</organism>
<name>A0AAE0ZFA2_9GAST</name>